<dbReference type="PANTHER" id="PTHR36928">
    <property type="entry name" value="PHOSPHATASE YCDX-RELATED"/>
    <property type="match status" value="1"/>
</dbReference>
<dbReference type="InterPro" id="IPR004013">
    <property type="entry name" value="PHP_dom"/>
</dbReference>
<dbReference type="InterPro" id="IPR022311">
    <property type="entry name" value="PolX-like"/>
</dbReference>
<dbReference type="CDD" id="cd00141">
    <property type="entry name" value="NT_POLXc"/>
    <property type="match status" value="1"/>
</dbReference>
<dbReference type="FunFam" id="3.20.20.140:FF:000047">
    <property type="entry name" value="PHP domain-containing protein"/>
    <property type="match status" value="1"/>
</dbReference>
<evidence type="ECO:0000256" key="18">
    <source>
        <dbReference type="ARBA" id="ARBA00044632"/>
    </source>
</evidence>
<dbReference type="CDD" id="cd07436">
    <property type="entry name" value="PHP_PolX"/>
    <property type="match status" value="1"/>
</dbReference>
<keyword evidence="6" id="KW-0488">Methylation</keyword>
<dbReference type="NCBIfam" id="NF006375">
    <property type="entry name" value="PRK08609.1"/>
    <property type="match status" value="1"/>
</dbReference>
<dbReference type="GO" id="GO:0005829">
    <property type="term" value="C:cytosol"/>
    <property type="evidence" value="ECO:0007669"/>
    <property type="project" value="TreeGrafter"/>
</dbReference>
<dbReference type="InterPro" id="IPR003583">
    <property type="entry name" value="Hlx-hairpin-Hlx_DNA-bd_motif"/>
</dbReference>
<keyword evidence="15" id="KW-0234">DNA repair</keyword>
<keyword evidence="12" id="KW-0832">Ubl conjugation</keyword>
<comment type="catalytic activity">
    <reaction evidence="18">
        <text>2'-deoxyribonucleotide-(2'-deoxyribose 5'-phosphate)-2'-deoxyribonucleotide-DNA = a 3'-end 2'-deoxyribonucleotide-(2,3-dehydro-2,3-deoxyribose 5'-phosphate)-DNA + a 5'-end 5'-phospho-2'-deoxyribonucleoside-DNA + H(+)</text>
        <dbReference type="Rhea" id="RHEA:66592"/>
        <dbReference type="Rhea" id="RHEA-COMP:13180"/>
        <dbReference type="Rhea" id="RHEA-COMP:16897"/>
        <dbReference type="Rhea" id="RHEA-COMP:17067"/>
        <dbReference type="ChEBI" id="CHEBI:15378"/>
        <dbReference type="ChEBI" id="CHEBI:136412"/>
        <dbReference type="ChEBI" id="CHEBI:157695"/>
        <dbReference type="ChEBI" id="CHEBI:167181"/>
        <dbReference type="EC" id="4.2.99.18"/>
    </reaction>
</comment>
<evidence type="ECO:0000256" key="3">
    <source>
        <dbReference type="ARBA" id="ARBA00012417"/>
    </source>
</evidence>
<evidence type="ECO:0000313" key="25">
    <source>
        <dbReference type="EMBL" id="SHE52025.1"/>
    </source>
</evidence>
<evidence type="ECO:0000256" key="4">
    <source>
        <dbReference type="ARBA" id="ARBA00012720"/>
    </source>
</evidence>
<dbReference type="Proteomes" id="UP000184476">
    <property type="component" value="Unassembled WGS sequence"/>
</dbReference>
<dbReference type="GO" id="GO:0042578">
    <property type="term" value="F:phosphoric ester hydrolase activity"/>
    <property type="evidence" value="ECO:0007669"/>
    <property type="project" value="TreeGrafter"/>
</dbReference>
<keyword evidence="13" id="KW-0239">DNA-directed DNA polymerase</keyword>
<dbReference type="GO" id="GO:0003677">
    <property type="term" value="F:DNA binding"/>
    <property type="evidence" value="ECO:0007669"/>
    <property type="project" value="InterPro"/>
</dbReference>
<evidence type="ECO:0000259" key="24">
    <source>
        <dbReference type="SMART" id="SM00483"/>
    </source>
</evidence>
<keyword evidence="14" id="KW-0915">Sodium</keyword>
<evidence type="ECO:0000256" key="12">
    <source>
        <dbReference type="ARBA" id="ARBA00022843"/>
    </source>
</evidence>
<accession>A0A1M4U5R2</accession>
<evidence type="ECO:0000256" key="8">
    <source>
        <dbReference type="ARBA" id="ARBA00022679"/>
    </source>
</evidence>
<evidence type="ECO:0000256" key="1">
    <source>
        <dbReference type="ARBA" id="ARBA00001946"/>
    </source>
</evidence>
<keyword evidence="11" id="KW-0227">DNA damage</keyword>
<dbReference type="Pfam" id="PF14520">
    <property type="entry name" value="HHH_5"/>
    <property type="match status" value="1"/>
</dbReference>
<dbReference type="InterPro" id="IPR010996">
    <property type="entry name" value="HHH_MUS81"/>
</dbReference>
<feature type="domain" description="Helix-hairpin-helix DNA-binding motif class 1" evidence="22">
    <location>
        <begin position="89"/>
        <end position="108"/>
    </location>
</feature>
<evidence type="ECO:0000259" key="23">
    <source>
        <dbReference type="SMART" id="SM00481"/>
    </source>
</evidence>
<feature type="domain" description="Polymerase/histidinol phosphatase N-terminal" evidence="23">
    <location>
        <begin position="340"/>
        <end position="419"/>
    </location>
</feature>
<keyword evidence="26" id="KW-1185">Reference proteome</keyword>
<evidence type="ECO:0000256" key="2">
    <source>
        <dbReference type="ARBA" id="ARBA00004496"/>
    </source>
</evidence>
<evidence type="ECO:0000256" key="11">
    <source>
        <dbReference type="ARBA" id="ARBA00022763"/>
    </source>
</evidence>
<evidence type="ECO:0000256" key="13">
    <source>
        <dbReference type="ARBA" id="ARBA00022932"/>
    </source>
</evidence>
<feature type="domain" description="Helix-hairpin-helix DNA-binding motif class 1" evidence="22">
    <location>
        <begin position="49"/>
        <end position="68"/>
    </location>
</feature>
<dbReference type="SMART" id="SM00483">
    <property type="entry name" value="POLXc"/>
    <property type="match status" value="1"/>
</dbReference>
<evidence type="ECO:0000256" key="17">
    <source>
        <dbReference type="ARBA" id="ARBA00035726"/>
    </source>
</evidence>
<dbReference type="GO" id="GO:0006281">
    <property type="term" value="P:DNA repair"/>
    <property type="evidence" value="ECO:0007669"/>
    <property type="project" value="UniProtKB-KW"/>
</dbReference>
<name>A0A1M4U5R2_9BACL</name>
<dbReference type="PANTHER" id="PTHR36928:SF1">
    <property type="entry name" value="PHOSPHATASE YCDX-RELATED"/>
    <property type="match status" value="1"/>
</dbReference>
<dbReference type="OrthoDB" id="9808747at2"/>
<dbReference type="InterPro" id="IPR016195">
    <property type="entry name" value="Pol/histidinol_Pase-like"/>
</dbReference>
<dbReference type="PRINTS" id="PR00870">
    <property type="entry name" value="DNAPOLXBETA"/>
</dbReference>
<evidence type="ECO:0000256" key="6">
    <source>
        <dbReference type="ARBA" id="ARBA00022481"/>
    </source>
</evidence>
<dbReference type="SUPFAM" id="SSF81301">
    <property type="entry name" value="Nucleotidyltransferase"/>
    <property type="match status" value="1"/>
</dbReference>
<evidence type="ECO:0000313" key="26">
    <source>
        <dbReference type="Proteomes" id="UP000184476"/>
    </source>
</evidence>
<comment type="cofactor">
    <cofactor evidence="1">
        <name>Mg(2+)</name>
        <dbReference type="ChEBI" id="CHEBI:18420"/>
    </cofactor>
</comment>
<organism evidence="25 26">
    <name type="scientific">Seinonella peptonophila</name>
    <dbReference type="NCBI Taxonomy" id="112248"/>
    <lineage>
        <taxon>Bacteria</taxon>
        <taxon>Bacillati</taxon>
        <taxon>Bacillota</taxon>
        <taxon>Bacilli</taxon>
        <taxon>Bacillales</taxon>
        <taxon>Thermoactinomycetaceae</taxon>
        <taxon>Seinonella</taxon>
    </lineage>
</organism>
<evidence type="ECO:0000256" key="20">
    <source>
        <dbReference type="ARBA" id="ARBA00045548"/>
    </source>
</evidence>
<dbReference type="AlphaFoldDB" id="A0A1M4U5R2"/>
<evidence type="ECO:0000256" key="15">
    <source>
        <dbReference type="ARBA" id="ARBA00023204"/>
    </source>
</evidence>
<keyword evidence="10" id="KW-0235">DNA replication</keyword>
<dbReference type="SUPFAM" id="SSF47802">
    <property type="entry name" value="DNA polymerase beta, N-terminal domain-like"/>
    <property type="match status" value="1"/>
</dbReference>
<dbReference type="EC" id="4.2.99.18" evidence="4"/>
<dbReference type="Pfam" id="PF02811">
    <property type="entry name" value="PHP"/>
    <property type="match status" value="1"/>
</dbReference>
<dbReference type="InterPro" id="IPR043519">
    <property type="entry name" value="NT_sf"/>
</dbReference>
<dbReference type="STRING" id="112248.SAMN05444392_101823"/>
<keyword evidence="9" id="KW-0548">Nucleotidyltransferase</keyword>
<protein>
    <recommendedName>
        <fullName evidence="5">DNA polymerase beta</fullName>
        <ecNumber evidence="3">2.7.7.7</ecNumber>
        <ecNumber evidence="4">4.2.99.18</ecNumber>
    </recommendedName>
    <alternativeName>
        <fullName evidence="16">5'-deoxyribose-phosphate lyase</fullName>
    </alternativeName>
    <alternativeName>
        <fullName evidence="17">AP lyase</fullName>
    </alternativeName>
</protein>
<evidence type="ECO:0000256" key="19">
    <source>
        <dbReference type="ARBA" id="ARBA00044678"/>
    </source>
</evidence>
<dbReference type="InterPro" id="IPR027421">
    <property type="entry name" value="DNA_pol_lamdba_lyase_dom_sf"/>
</dbReference>
<dbReference type="Gene3D" id="1.10.150.20">
    <property type="entry name" value="5' to 3' exonuclease, C-terminal subdomain"/>
    <property type="match status" value="1"/>
</dbReference>
<comment type="function">
    <text evidence="20">Repair polymerase that plays a key role in base-excision repair. During this process, the damaged base is excised by specific DNA glycosylases, the DNA backbone is nicked at the abasic site by an apurinic/apyrimidic (AP) endonuclease, and POLB removes 5'-deoxyribose-phosphate from the preincised AP site acting as a 5'-deoxyribose-phosphate lyase (5'-dRP lyase); through its DNA polymerase activity, it adds one nucleotide to the 3' end of the arising single-nucleotide gap. Conducts 'gap-filling' DNA synthesis in a stepwise distributive fashion rather than in a processive fashion as for other DNA polymerases. It is also able to cleave sugar-phosphate bonds 3' to an intact AP site, acting as an AP lyase.</text>
</comment>
<dbReference type="InterPro" id="IPR037160">
    <property type="entry name" value="DNA_Pol_thumb_sf"/>
</dbReference>
<feature type="domain" description="Helix-hairpin-helix DNA-binding motif class 1" evidence="22">
    <location>
        <begin position="124"/>
        <end position="143"/>
    </location>
</feature>
<dbReference type="EMBL" id="FQVL01000001">
    <property type="protein sequence ID" value="SHE52025.1"/>
    <property type="molecule type" value="Genomic_DNA"/>
</dbReference>
<dbReference type="SMART" id="SM00278">
    <property type="entry name" value="HhH1"/>
    <property type="match status" value="3"/>
</dbReference>
<dbReference type="InterPro" id="IPR002054">
    <property type="entry name" value="DNA-dir_DNA_pol_X"/>
</dbReference>
<keyword evidence="7" id="KW-0237">DNA synthesis</keyword>
<dbReference type="InterPro" id="IPR002008">
    <property type="entry name" value="DNA_pol_X_beta-like"/>
</dbReference>
<dbReference type="SMART" id="SM00481">
    <property type="entry name" value="POLIIIAc"/>
    <property type="match status" value="1"/>
</dbReference>
<evidence type="ECO:0000256" key="5">
    <source>
        <dbReference type="ARBA" id="ARBA00020020"/>
    </source>
</evidence>
<dbReference type="InterPro" id="IPR047967">
    <property type="entry name" value="PolX_PHP"/>
</dbReference>
<evidence type="ECO:0000256" key="21">
    <source>
        <dbReference type="ARBA" id="ARBA00049244"/>
    </source>
</evidence>
<comment type="catalytic activity">
    <reaction evidence="21">
        <text>DNA(n) + a 2'-deoxyribonucleoside 5'-triphosphate = DNA(n+1) + diphosphate</text>
        <dbReference type="Rhea" id="RHEA:22508"/>
        <dbReference type="Rhea" id="RHEA-COMP:17339"/>
        <dbReference type="Rhea" id="RHEA-COMP:17340"/>
        <dbReference type="ChEBI" id="CHEBI:33019"/>
        <dbReference type="ChEBI" id="CHEBI:61560"/>
        <dbReference type="ChEBI" id="CHEBI:173112"/>
        <dbReference type="EC" id="2.7.7.7"/>
    </reaction>
</comment>
<evidence type="ECO:0000256" key="9">
    <source>
        <dbReference type="ARBA" id="ARBA00022695"/>
    </source>
</evidence>
<evidence type="ECO:0000256" key="7">
    <source>
        <dbReference type="ARBA" id="ARBA00022634"/>
    </source>
</evidence>
<comment type="catalytic activity">
    <reaction evidence="19">
        <text>a 5'-end 2'-deoxyribose-2'-deoxyribonucleotide-DNA = (2E,4S)-4-hydroxypenten-2-al-5-phosphate + a 5'-end 5'-phospho-2'-deoxyribonucleoside-DNA + H(+)</text>
        <dbReference type="Rhea" id="RHEA:76255"/>
        <dbReference type="Rhea" id="RHEA-COMP:13180"/>
        <dbReference type="Rhea" id="RHEA-COMP:18657"/>
        <dbReference type="ChEBI" id="CHEBI:15378"/>
        <dbReference type="ChEBI" id="CHEBI:136412"/>
        <dbReference type="ChEBI" id="CHEBI:195194"/>
        <dbReference type="ChEBI" id="CHEBI:195195"/>
    </reaction>
</comment>
<dbReference type="GO" id="GO:0140078">
    <property type="term" value="F:class I DNA-(apurinic or apyrimidinic site) endonuclease activity"/>
    <property type="evidence" value="ECO:0007669"/>
    <property type="project" value="UniProtKB-EC"/>
</dbReference>
<proteinExistence type="predicted"/>
<dbReference type="GO" id="GO:0003887">
    <property type="term" value="F:DNA-directed DNA polymerase activity"/>
    <property type="evidence" value="ECO:0007669"/>
    <property type="project" value="UniProtKB-KW"/>
</dbReference>
<dbReference type="EC" id="2.7.7.7" evidence="3"/>
<dbReference type="InterPro" id="IPR050243">
    <property type="entry name" value="PHP_phosphatase"/>
</dbReference>
<evidence type="ECO:0000256" key="10">
    <source>
        <dbReference type="ARBA" id="ARBA00022705"/>
    </source>
</evidence>
<dbReference type="Gene3D" id="3.30.210.10">
    <property type="entry name" value="DNA polymerase, thumb domain"/>
    <property type="match status" value="1"/>
</dbReference>
<reference evidence="25 26" key="1">
    <citation type="submission" date="2016-11" db="EMBL/GenBank/DDBJ databases">
        <authorList>
            <person name="Jaros S."/>
            <person name="Januszkiewicz K."/>
            <person name="Wedrychowicz H."/>
        </authorList>
    </citation>
    <scope>NUCLEOTIDE SEQUENCE [LARGE SCALE GENOMIC DNA]</scope>
    <source>
        <strain evidence="25 26">DSM 44666</strain>
    </source>
</reference>
<feature type="domain" description="DNA-directed DNA polymerase X" evidence="24">
    <location>
        <begin position="1"/>
        <end position="316"/>
    </location>
</feature>
<sequence>MNNKEIAAFLGQLADYLELSGANAFRVNAYRRSARAIENQRINLAEKIDDLESIPGIGKGIAAMIRERVTTGQSSTLEECKSKLPPELPLLLKIPGLGPKSIAQLYQKLGITNIAELKQAALEHRIRPLSGFGPKKEEKILAGIETLSTRRNRYLLSEALQVAIHVKKELSTHPLIKQIEYAGSVRRQKEIIKDLDFVIATHHPAEVQKAIITLPEVIDIINQGETKVTVRLSMNDLEIDADFRIVIPDSYASALHHFTGSSEHNIQIRRQAKQLGYKVNEYGITDDQTGELLTFSDETTFFHHLQLPYIIPELREDRGEIAAALTNTLPKTMEQADYLGDLHTHTLYSDGAHSILQMVEAAKAKGYHFLAITDHSRSLKVASGLSIDDLYEQWEEIDRLNEALDDFTILKGSEVDILSDGTLDYPDDILAQLDIVIASVHTSMNQDEKTMTERMIRAMQNPYVHIIGHPTGRVLLRRDPYAVNIDQLFQAAKETGTILELNANPLRLDLNDQHLKKAKDEYQLRFTINTDAHAIPQFDLIEYGIRTARRGWLEKEDILNFHPWSEAKQWLKTSTVSSK</sequence>
<evidence type="ECO:0000256" key="14">
    <source>
        <dbReference type="ARBA" id="ARBA00023053"/>
    </source>
</evidence>
<dbReference type="Gene3D" id="3.20.20.140">
    <property type="entry name" value="Metal-dependent hydrolases"/>
    <property type="match status" value="1"/>
</dbReference>
<evidence type="ECO:0000256" key="16">
    <source>
        <dbReference type="ARBA" id="ARBA00035717"/>
    </source>
</evidence>
<dbReference type="InterPro" id="IPR029398">
    <property type="entry name" value="PolB_thumb"/>
</dbReference>
<dbReference type="RefSeq" id="WP_073152351.1">
    <property type="nucleotide sequence ID" value="NZ_FQVL01000001.1"/>
</dbReference>
<dbReference type="Pfam" id="PF14791">
    <property type="entry name" value="DNA_pol_B_thumb"/>
    <property type="match status" value="1"/>
</dbReference>
<gene>
    <name evidence="25" type="ORF">SAMN05444392_101823</name>
</gene>
<dbReference type="InterPro" id="IPR003141">
    <property type="entry name" value="Pol/His_phosphatase_N"/>
</dbReference>
<comment type="subcellular location">
    <subcellularLocation>
        <location evidence="2">Cytoplasm</location>
    </subcellularLocation>
</comment>
<dbReference type="Gene3D" id="1.10.150.110">
    <property type="entry name" value="DNA polymerase beta, N-terminal domain-like"/>
    <property type="match status" value="1"/>
</dbReference>
<keyword evidence="8" id="KW-0808">Transferase</keyword>
<dbReference type="Gene3D" id="3.30.460.10">
    <property type="entry name" value="Beta Polymerase, domain 2"/>
    <property type="match status" value="1"/>
</dbReference>
<dbReference type="Pfam" id="PF14716">
    <property type="entry name" value="HHH_8"/>
    <property type="match status" value="1"/>
</dbReference>
<dbReference type="SUPFAM" id="SSF89550">
    <property type="entry name" value="PHP domain-like"/>
    <property type="match status" value="1"/>
</dbReference>
<dbReference type="PIRSF" id="PIRSF005047">
    <property type="entry name" value="UCP005047_YshC"/>
    <property type="match status" value="1"/>
</dbReference>
<dbReference type="GO" id="GO:0008270">
    <property type="term" value="F:zinc ion binding"/>
    <property type="evidence" value="ECO:0007669"/>
    <property type="project" value="TreeGrafter"/>
</dbReference>
<evidence type="ECO:0000259" key="22">
    <source>
        <dbReference type="SMART" id="SM00278"/>
    </source>
</evidence>